<feature type="transmembrane region" description="Helical" evidence="1">
    <location>
        <begin position="27"/>
        <end position="47"/>
    </location>
</feature>
<dbReference type="Proteomes" id="UP000053881">
    <property type="component" value="Unassembled WGS sequence"/>
</dbReference>
<keyword evidence="1" id="KW-0812">Transmembrane</keyword>
<dbReference type="Proteomes" id="UP000077881">
    <property type="component" value="Unassembled WGS sequence"/>
</dbReference>
<gene>
    <name evidence="3" type="ORF">ABB05_18455</name>
    <name evidence="2" type="ORF">ACA29_19820</name>
</gene>
<reference evidence="2 4" key="2">
    <citation type="submission" date="2015-06" db="EMBL/GenBank/DDBJ databases">
        <title>Genome sequencing project of Bacillus galactosidilyticus PL133.</title>
        <authorList>
            <person name="Gaiero J."/>
            <person name="Nicol R."/>
            <person name="Habash M."/>
        </authorList>
    </citation>
    <scope>NUCLEOTIDE SEQUENCE [LARGE SCALE GENOMIC DNA]</scope>
    <source>
        <strain evidence="2 4">PL133</strain>
    </source>
</reference>
<keyword evidence="5" id="KW-1185">Reference proteome</keyword>
<keyword evidence="1" id="KW-1133">Transmembrane helix</keyword>
<comment type="caution">
    <text evidence="2">The sequence shown here is derived from an EMBL/GenBank/DDBJ whole genome shotgun (WGS) entry which is preliminary data.</text>
</comment>
<evidence type="ECO:0000313" key="3">
    <source>
        <dbReference type="EMBL" id="OAK67695.1"/>
    </source>
</evidence>
<protein>
    <submittedName>
        <fullName evidence="2">Uncharacterized protein</fullName>
    </submittedName>
</protein>
<organism evidence="2 4">
    <name type="scientific">Lederbergia galactosidilytica</name>
    <dbReference type="NCBI Taxonomy" id="217031"/>
    <lineage>
        <taxon>Bacteria</taxon>
        <taxon>Bacillati</taxon>
        <taxon>Bacillota</taxon>
        <taxon>Bacilli</taxon>
        <taxon>Bacillales</taxon>
        <taxon>Bacillaceae</taxon>
        <taxon>Lederbergia</taxon>
    </lineage>
</organism>
<dbReference type="AlphaFoldDB" id="A0A0Q9XRL1"/>
<evidence type="ECO:0000313" key="2">
    <source>
        <dbReference type="EMBL" id="KRG10892.1"/>
    </source>
</evidence>
<dbReference type="STRING" id="217031.ABB05_18455"/>
<accession>A0A0Q9XRL1</accession>
<evidence type="ECO:0000313" key="4">
    <source>
        <dbReference type="Proteomes" id="UP000053881"/>
    </source>
</evidence>
<dbReference type="PATRIC" id="fig|217031.4.peg.6706"/>
<dbReference type="RefSeq" id="WP_057982335.1">
    <property type="nucleotide sequence ID" value="NZ_JAGGKH010000011.1"/>
</dbReference>
<evidence type="ECO:0000313" key="5">
    <source>
        <dbReference type="Proteomes" id="UP000077881"/>
    </source>
</evidence>
<dbReference type="EMBL" id="LGPB01000133">
    <property type="protein sequence ID" value="KRG10892.1"/>
    <property type="molecule type" value="Genomic_DNA"/>
</dbReference>
<keyword evidence="1" id="KW-0472">Membrane</keyword>
<dbReference type="EMBL" id="LDJR01000059">
    <property type="protein sequence ID" value="OAK67695.1"/>
    <property type="molecule type" value="Genomic_DNA"/>
</dbReference>
<proteinExistence type="predicted"/>
<dbReference type="OrthoDB" id="2939356at2"/>
<reference evidence="3 5" key="1">
    <citation type="submission" date="2015-05" db="EMBL/GenBank/DDBJ databases">
        <title>Comparison of genome.</title>
        <authorList>
            <person name="Zheng Z."/>
            <person name="Sun M."/>
        </authorList>
    </citation>
    <scope>NUCLEOTIDE SEQUENCE [LARGE SCALE GENOMIC DNA]</scope>
    <source>
        <strain evidence="3 5">G25-74</strain>
    </source>
</reference>
<sequence>MKRPLKEILSEMSTNEKIKYIWEYYKYYIIGFIVLVIFVVYTVYSVANKKEDILNIVMITDYANPEQVEEVKENIYQNLLTEEEKESSNIIIQTLRLKSEDMQAGVEMQKLAAQLSAGDIDFFIADQEYFDQMNQDGQLLPFNELEGTSELNLPEDQLVSGNDNGVTGIKINSNSIFDGLIQKDEEKILFTPINVQNKEIIARFVEYYIDNEQ</sequence>
<evidence type="ECO:0000256" key="1">
    <source>
        <dbReference type="SAM" id="Phobius"/>
    </source>
</evidence>
<name>A0A0Q9XRL1_9BACI</name>